<name>A0A2K2DKH2_BRADI</name>
<dbReference type="EMBL" id="CM000880">
    <property type="protein sequence ID" value="PNT74771.1"/>
    <property type="molecule type" value="Genomic_DNA"/>
</dbReference>
<gene>
    <name evidence="2" type="ORF">BRADI_1g21585v3</name>
</gene>
<evidence type="ECO:0000313" key="3">
    <source>
        <dbReference type="EnsemblPlants" id="PNT74771"/>
    </source>
</evidence>
<dbReference type="InParanoid" id="A0A2K2DKH2"/>
<evidence type="ECO:0000313" key="2">
    <source>
        <dbReference type="EMBL" id="PNT74771.1"/>
    </source>
</evidence>
<accession>A0A2K2DKH2</accession>
<dbReference type="Proteomes" id="UP000008810">
    <property type="component" value="Chromosome 1"/>
</dbReference>
<organism evidence="2">
    <name type="scientific">Brachypodium distachyon</name>
    <name type="common">Purple false brome</name>
    <name type="synonym">Trachynia distachya</name>
    <dbReference type="NCBI Taxonomy" id="15368"/>
    <lineage>
        <taxon>Eukaryota</taxon>
        <taxon>Viridiplantae</taxon>
        <taxon>Streptophyta</taxon>
        <taxon>Embryophyta</taxon>
        <taxon>Tracheophyta</taxon>
        <taxon>Spermatophyta</taxon>
        <taxon>Magnoliopsida</taxon>
        <taxon>Liliopsida</taxon>
        <taxon>Poales</taxon>
        <taxon>Poaceae</taxon>
        <taxon>BOP clade</taxon>
        <taxon>Pooideae</taxon>
        <taxon>Stipodae</taxon>
        <taxon>Brachypodieae</taxon>
        <taxon>Brachypodium</taxon>
    </lineage>
</organism>
<keyword evidence="4" id="KW-1185">Reference proteome</keyword>
<sequence>MIRFGPRRRRSTGAFPGRSCRPSASTATGNWTTRSSASSFFFYYTMTKRAAVSQAAVPIRASSV</sequence>
<reference evidence="2 3" key="1">
    <citation type="journal article" date="2010" name="Nature">
        <title>Genome sequencing and analysis of the model grass Brachypodium distachyon.</title>
        <authorList>
            <consortium name="International Brachypodium Initiative"/>
        </authorList>
    </citation>
    <scope>NUCLEOTIDE SEQUENCE [LARGE SCALE GENOMIC DNA]</scope>
    <source>
        <strain evidence="2 3">Bd21</strain>
    </source>
</reference>
<evidence type="ECO:0000256" key="1">
    <source>
        <dbReference type="SAM" id="MobiDB-lite"/>
    </source>
</evidence>
<feature type="region of interest" description="Disordered" evidence="1">
    <location>
        <begin position="1"/>
        <end position="31"/>
    </location>
</feature>
<reference evidence="3" key="3">
    <citation type="submission" date="2018-08" db="UniProtKB">
        <authorList>
            <consortium name="EnsemblPlants"/>
        </authorList>
    </citation>
    <scope>IDENTIFICATION</scope>
    <source>
        <strain evidence="3">cv. Bd21</strain>
    </source>
</reference>
<evidence type="ECO:0000313" key="4">
    <source>
        <dbReference type="Proteomes" id="UP000008810"/>
    </source>
</evidence>
<dbReference type="AlphaFoldDB" id="A0A2K2DKH2"/>
<dbReference type="Gramene" id="PNT74771">
    <property type="protein sequence ID" value="PNT74771"/>
    <property type="gene ID" value="BRADI_1g21585v3"/>
</dbReference>
<proteinExistence type="predicted"/>
<dbReference type="EnsemblPlants" id="PNT74771">
    <property type="protein sequence ID" value="PNT74771"/>
    <property type="gene ID" value="BRADI_1g21585v3"/>
</dbReference>
<feature type="compositionally biased region" description="Polar residues" evidence="1">
    <location>
        <begin position="22"/>
        <end position="31"/>
    </location>
</feature>
<reference evidence="2" key="2">
    <citation type="submission" date="2017-06" db="EMBL/GenBank/DDBJ databases">
        <title>WGS assembly of Brachypodium distachyon.</title>
        <authorList>
            <consortium name="The International Brachypodium Initiative"/>
            <person name="Lucas S."/>
            <person name="Harmon-Smith M."/>
            <person name="Lail K."/>
            <person name="Tice H."/>
            <person name="Grimwood J."/>
            <person name="Bruce D."/>
            <person name="Barry K."/>
            <person name="Shu S."/>
            <person name="Lindquist E."/>
            <person name="Wang M."/>
            <person name="Pitluck S."/>
            <person name="Vogel J.P."/>
            <person name="Garvin D.F."/>
            <person name="Mockler T.C."/>
            <person name="Schmutz J."/>
            <person name="Rokhsar D."/>
            <person name="Bevan M.W."/>
        </authorList>
    </citation>
    <scope>NUCLEOTIDE SEQUENCE</scope>
    <source>
        <strain evidence="2">Bd21</strain>
    </source>
</reference>
<protein>
    <submittedName>
        <fullName evidence="2 3">Uncharacterized protein</fullName>
    </submittedName>
</protein>
<feature type="compositionally biased region" description="Basic residues" evidence="1">
    <location>
        <begin position="1"/>
        <end position="11"/>
    </location>
</feature>